<dbReference type="Gene3D" id="3.40.50.300">
    <property type="entry name" value="P-loop containing nucleotide triphosphate hydrolases"/>
    <property type="match status" value="1"/>
</dbReference>
<dbReference type="PANTHER" id="PTHR32046">
    <property type="entry name" value="G DOMAIN-CONTAINING PROTEIN"/>
    <property type="match status" value="1"/>
</dbReference>
<dbReference type="AlphaFoldDB" id="A0A8B8A6P2"/>
<keyword evidence="1" id="KW-0342">GTP-binding</keyword>
<sequence>MKSVKEIQCAPCLRKNTQVRATQFCKTCNDSEPLCDVCSQHHTSQNEHENHELSEDLEKCNSSEETTLDKNYFFWFSYILSFFSWLYSWLKSIGQHDAASEGHFIRKDARMQIACKPCNLESITAEATKCCKTCKDPEPLCDLCAQRHTLKAGNEGHEMSDDLQQFFDPTSEKQSRMQITCKPCNRESITAKATKCCKTCKDTEPLCDLCAKRHTLKAGNAGHEMSDDLQQFFDPTSEKEPRMNITCKPCNRESITAKATKCCKTCKDPEPLCDLCAQRHTLKAGNKGHEMSDDLQQFFDPTSEKEPRMNITCKPCNRESITAEATKCCKTCKDPEPLCDLCAQRHTLKAGNKGHEMSDDLQQFFDPTPEKEPRMNITCKPCNRESITAKATKCCKTCKDPEPLCDLCAQRHTLKAGNKGHEMSGDLQQFFDPTPEKEPRMNITCRPCNRESITAEATKCCKTCKDPEPLCDLCAQRHTLKAGNKGHEMSGDLQQFFDPTPEKEPRMNITCKPCNRESITAKATKCCKTCKDPEPLCDLCAQRHTLKAGNKGHEMSDDLQQFFDPTSEKKSPKTCKDQKPLPDDCEQRRTLDKANEKYKKADDLKSSSSTKSEKKCGDMQTRDEKVPGKPLPTEIKSNLIKLFWEKPQEKVDYFHVRYKVKNGNSKWKIVDTKDDSNSIIIKEMMANTIYVFQVRGVFGDLEGTYGPVSEDIATPESTSAKLLKACKRIAKTKPPRYRLPIKENKKARNSKARTKQMILGKPCQNCNEKSIMLVGATGSGKSTLVDGIINYILGVNFEDPFRFSMVILEDDEKKTSNQAQSQTEWITVYTIYPTEGSVLDFTLHIIDTPGFGDTRGIERDNVIVEQIRNLFSAQGEQGVIDIDAVCFIAKAPDARLTPTQKYIFSSIMSLFGKDIESNICTLITFADGATPAVLASLNDSKLPFGETYNFNNSALFAENSMDNCNSLSPMFWKMGCNSFEGFFKHILKLQTKSLRLTKSVLNERNQLKTIITNVLPQVTEGLTKITELKKEQEIVKQLKNTKEDNKDFEYEVTETRQVEVKLEAGVHVTNCLTCNRTCHRTCYIPENKNKGGCAAMDSTTGKCKVCPNKCHWTMHVNNDFFYESISEKKKKTYEGMKKKYEEATGLAFDKEKFIEKAKKDVELTLRNVTEMMRKVNKCRTRLAEIALTADPLTSEEYIDLLIESEKQEHKQGFQDRIKVLENVKKLTRVDKEFKELYEQCKDQDNLLYSETVDRLLED</sequence>
<dbReference type="SUPFAM" id="SSF52540">
    <property type="entry name" value="P-loop containing nucleoside triphosphate hydrolases"/>
    <property type="match status" value="1"/>
</dbReference>
<name>A0A8B8A6P2_CRAVI</name>
<dbReference type="KEGG" id="cvn:111099705"/>
<accession>A0A8B8A6P2</accession>
<protein>
    <submittedName>
        <fullName evidence="6">Uncharacterized protein LOC111099705</fullName>
    </submittedName>
</protein>
<dbReference type="InterPro" id="IPR003961">
    <property type="entry name" value="FN3_dom"/>
</dbReference>
<evidence type="ECO:0000256" key="1">
    <source>
        <dbReference type="RuleBase" id="RU004560"/>
    </source>
</evidence>
<dbReference type="SUPFAM" id="SSF49265">
    <property type="entry name" value="Fibronectin type III"/>
    <property type="match status" value="1"/>
</dbReference>
<dbReference type="Gene3D" id="2.60.40.10">
    <property type="entry name" value="Immunoglobulins"/>
    <property type="match status" value="1"/>
</dbReference>
<reference evidence="6" key="1">
    <citation type="submission" date="2025-08" db="UniProtKB">
        <authorList>
            <consortium name="RefSeq"/>
        </authorList>
    </citation>
    <scope>IDENTIFICATION</scope>
    <source>
        <tissue evidence="6">Whole sample</tissue>
    </source>
</reference>
<dbReference type="PANTHER" id="PTHR32046:SF14">
    <property type="match status" value="1"/>
</dbReference>
<keyword evidence="5" id="KW-1185">Reference proteome</keyword>
<evidence type="ECO:0000256" key="2">
    <source>
        <dbReference type="SAM" id="MobiDB-lite"/>
    </source>
</evidence>
<keyword evidence="3" id="KW-1133">Transmembrane helix</keyword>
<dbReference type="GeneID" id="111099705"/>
<feature type="domain" description="Fibronectin type-III" evidence="4">
    <location>
        <begin position="626"/>
        <end position="717"/>
    </location>
</feature>
<dbReference type="RefSeq" id="XP_022286825.1">
    <property type="nucleotide sequence ID" value="XM_022431117.1"/>
</dbReference>
<keyword evidence="3" id="KW-0472">Membrane</keyword>
<keyword evidence="1" id="KW-0547">Nucleotide-binding</keyword>
<dbReference type="InterPro" id="IPR027417">
    <property type="entry name" value="P-loop_NTPase"/>
</dbReference>
<evidence type="ECO:0000313" key="6">
    <source>
        <dbReference type="RefSeq" id="XP_022286825.1"/>
    </source>
</evidence>
<keyword evidence="3" id="KW-0812">Transmembrane</keyword>
<dbReference type="InterPro" id="IPR030379">
    <property type="entry name" value="G_SEPTIN_dom"/>
</dbReference>
<feature type="transmembrane region" description="Helical" evidence="3">
    <location>
        <begin position="72"/>
        <end position="90"/>
    </location>
</feature>
<dbReference type="Pfam" id="PF00041">
    <property type="entry name" value="fn3"/>
    <property type="match status" value="1"/>
</dbReference>
<dbReference type="InterPro" id="IPR036116">
    <property type="entry name" value="FN3_sf"/>
</dbReference>
<comment type="similarity">
    <text evidence="1">Belongs to the TRAFAC class TrmE-Era-EngA-EngB-Septin-like GTPase superfamily. Septin GTPase family.</text>
</comment>
<dbReference type="InterPro" id="IPR013783">
    <property type="entry name" value="Ig-like_fold"/>
</dbReference>
<dbReference type="Proteomes" id="UP000694844">
    <property type="component" value="Chromosome 6"/>
</dbReference>
<dbReference type="PROSITE" id="PS50853">
    <property type="entry name" value="FN3"/>
    <property type="match status" value="1"/>
</dbReference>
<dbReference type="Pfam" id="PF00735">
    <property type="entry name" value="Septin"/>
    <property type="match status" value="1"/>
</dbReference>
<proteinExistence type="inferred from homology"/>
<feature type="region of interest" description="Disordered" evidence="2">
    <location>
        <begin position="563"/>
        <end position="631"/>
    </location>
</feature>
<evidence type="ECO:0000256" key="3">
    <source>
        <dbReference type="SAM" id="Phobius"/>
    </source>
</evidence>
<dbReference type="GO" id="GO:0005525">
    <property type="term" value="F:GTP binding"/>
    <property type="evidence" value="ECO:0007669"/>
    <property type="project" value="UniProtKB-KW"/>
</dbReference>
<evidence type="ECO:0000313" key="5">
    <source>
        <dbReference type="Proteomes" id="UP000694844"/>
    </source>
</evidence>
<organism evidence="5 6">
    <name type="scientific">Crassostrea virginica</name>
    <name type="common">Eastern oyster</name>
    <dbReference type="NCBI Taxonomy" id="6565"/>
    <lineage>
        <taxon>Eukaryota</taxon>
        <taxon>Metazoa</taxon>
        <taxon>Spiralia</taxon>
        <taxon>Lophotrochozoa</taxon>
        <taxon>Mollusca</taxon>
        <taxon>Bivalvia</taxon>
        <taxon>Autobranchia</taxon>
        <taxon>Pteriomorphia</taxon>
        <taxon>Ostreida</taxon>
        <taxon>Ostreoidea</taxon>
        <taxon>Ostreidae</taxon>
        <taxon>Crassostrea</taxon>
    </lineage>
</organism>
<dbReference type="CDD" id="cd00063">
    <property type="entry name" value="FN3"/>
    <property type="match status" value="1"/>
</dbReference>
<gene>
    <name evidence="6" type="primary">LOC111099705</name>
</gene>
<evidence type="ECO:0000259" key="4">
    <source>
        <dbReference type="PROSITE" id="PS50853"/>
    </source>
</evidence>
<feature type="compositionally biased region" description="Basic and acidic residues" evidence="2">
    <location>
        <begin position="566"/>
        <end position="627"/>
    </location>
</feature>
<dbReference type="OrthoDB" id="8954335at2759"/>